<dbReference type="Gene3D" id="3.40.630.30">
    <property type="match status" value="1"/>
</dbReference>
<dbReference type="Pfam" id="PF00155">
    <property type="entry name" value="Aminotran_1_2"/>
    <property type="match status" value="1"/>
</dbReference>
<dbReference type="InterPro" id="IPR015421">
    <property type="entry name" value="PyrdxlP-dep_Trfase_major"/>
</dbReference>
<comment type="caution">
    <text evidence="4">The sequence shown here is derived from an EMBL/GenBank/DDBJ whole genome shotgun (WGS) entry which is preliminary data.</text>
</comment>
<dbReference type="Gene3D" id="3.40.640.10">
    <property type="entry name" value="Type I PLP-dependent aspartate aminotransferase-like (Major domain)"/>
    <property type="match status" value="1"/>
</dbReference>
<reference evidence="4 5" key="1">
    <citation type="submission" date="2024-05" db="EMBL/GenBank/DDBJ databases">
        <authorList>
            <person name="Duchaud E."/>
        </authorList>
    </citation>
    <scope>NUCLEOTIDE SEQUENCE [LARGE SCALE GENOMIC DNA]</scope>
    <source>
        <strain evidence="4">Ena-SAMPLE-TAB-13-05-2024-13:56:06:370-140302</strain>
    </source>
</reference>
<keyword evidence="2" id="KW-0808">Transferase</keyword>
<dbReference type="Pfam" id="PF04339">
    <property type="entry name" value="FemAB_like"/>
    <property type="match status" value="1"/>
</dbReference>
<dbReference type="EMBL" id="CAXIXY010000005">
    <property type="protein sequence ID" value="CAL2089154.1"/>
    <property type="molecule type" value="Genomic_DNA"/>
</dbReference>
<organism evidence="4 5">
    <name type="scientific">Tenacibaculum platacis</name>
    <dbReference type="NCBI Taxonomy" id="3137852"/>
    <lineage>
        <taxon>Bacteria</taxon>
        <taxon>Pseudomonadati</taxon>
        <taxon>Bacteroidota</taxon>
        <taxon>Flavobacteriia</taxon>
        <taxon>Flavobacteriales</taxon>
        <taxon>Flavobacteriaceae</taxon>
        <taxon>Tenacibaculum</taxon>
    </lineage>
</organism>
<evidence type="ECO:0000259" key="3">
    <source>
        <dbReference type="Pfam" id="PF00155"/>
    </source>
</evidence>
<dbReference type="SUPFAM" id="SSF53383">
    <property type="entry name" value="PLP-dependent transferases"/>
    <property type="match status" value="1"/>
</dbReference>
<dbReference type="InterPro" id="IPR007434">
    <property type="entry name" value="FemAB-like"/>
</dbReference>
<sequence>MINSLDKLIDDAVERGILQKSTNGDRLDSAEILVDRDKFVNFGSCSYLGLEYHPQLKNAVKTTVDNYGTQFSTSRTYLSIGLYDELEHELSTIFEKPVIATASTTLGHLAALPVIVEPNDVVILDLQVHSSVQMATQILKANKTPVYLVPHNDMDALESKIKSLSDKANKIWYMADGVYSMYGDYAPLDQLEKLLNKYKKFHLYIDDAHGMGWTGVKGVGYVRSKMKHHEKMVLATSLNKSFAASGGILVFPNKEMYRKVKNCGTTLIFSGPIQPPMLGAGIASAKLHQSDEFEDIQMALKEKVTYTNRRLKELDLPQYMITDSPLFFIPVGLPKVILNVIRRMKERGFFLNSAGYPATPIKRGGIRFMITNNLSISQIESMLVALKEEYLLGLLDEGSSPNYVAKQFRLDPFLNDYDTSLTTKNENSFLKEEKINSISEIDNEQWDKLFSKNGMNSSKNLLALENVFSNNLPKEDNWDFKYQIIKDSKGSIVLASVFSVSLMMEDLLEDKSLSEKIRQLRMEDKYYLTSKTLLTGTPFTKGRSIYINYKHSDWKFAVQQYVENLQQVAEQEKVSKIILRDFTDDENKKLESYLMELGFLNLEFPNNCSVKDLNWNSFQDFMGQMNQKYRYSLRKEILKYEDDFVIDYNKPKTDEELLKVYNLYKEVHSQSAEISVFELPFKLFESFQKRNDYDFINIYAKEDSETLLGVMISVVIDGVYYAQLVGLDYNYAREKSIYKQLLYQTVLRSKMLGCKSLDLAYTAEMEKKKVGATIEKVNGFVMALEHDSYMEMQLLK</sequence>
<dbReference type="InterPro" id="IPR016181">
    <property type="entry name" value="Acyl_CoA_acyltransferase"/>
</dbReference>
<evidence type="ECO:0000256" key="1">
    <source>
        <dbReference type="ARBA" id="ARBA00001933"/>
    </source>
</evidence>
<dbReference type="InterPro" id="IPR050087">
    <property type="entry name" value="AON_synthase_class-II"/>
</dbReference>
<evidence type="ECO:0000313" key="4">
    <source>
        <dbReference type="EMBL" id="CAL2089154.1"/>
    </source>
</evidence>
<protein>
    <recommendedName>
        <fullName evidence="3">Aminotransferase class I/classII large domain-containing protein</fullName>
    </recommendedName>
</protein>
<accession>A0ABP1ERV5</accession>
<comment type="cofactor">
    <cofactor evidence="1">
        <name>pyridoxal 5'-phosphate</name>
        <dbReference type="ChEBI" id="CHEBI:597326"/>
    </cofactor>
</comment>
<dbReference type="Gene3D" id="3.90.1150.10">
    <property type="entry name" value="Aspartate Aminotransferase, domain 1"/>
    <property type="match status" value="1"/>
</dbReference>
<dbReference type="PANTHER" id="PTHR13693:SF3">
    <property type="entry name" value="LD36009P"/>
    <property type="match status" value="1"/>
</dbReference>
<feature type="domain" description="Aminotransferase class I/classII large" evidence="3">
    <location>
        <begin position="38"/>
        <end position="359"/>
    </location>
</feature>
<dbReference type="InterPro" id="IPR004839">
    <property type="entry name" value="Aminotransferase_I/II_large"/>
</dbReference>
<keyword evidence="5" id="KW-1185">Reference proteome</keyword>
<dbReference type="InterPro" id="IPR015422">
    <property type="entry name" value="PyrdxlP-dep_Trfase_small"/>
</dbReference>
<proteinExistence type="predicted"/>
<dbReference type="Proteomes" id="UP001497416">
    <property type="component" value="Unassembled WGS sequence"/>
</dbReference>
<dbReference type="SUPFAM" id="SSF55729">
    <property type="entry name" value="Acyl-CoA N-acyltransferases (Nat)"/>
    <property type="match status" value="1"/>
</dbReference>
<gene>
    <name evidence="4" type="ORF">T190607A01A_30263</name>
</gene>
<evidence type="ECO:0000313" key="5">
    <source>
        <dbReference type="Proteomes" id="UP001497416"/>
    </source>
</evidence>
<dbReference type="PANTHER" id="PTHR13693">
    <property type="entry name" value="CLASS II AMINOTRANSFERASE/8-AMINO-7-OXONONANOATE SYNTHASE"/>
    <property type="match status" value="1"/>
</dbReference>
<dbReference type="RefSeq" id="WP_348712643.1">
    <property type="nucleotide sequence ID" value="NZ_CAXIXY010000005.1"/>
</dbReference>
<evidence type="ECO:0000256" key="2">
    <source>
        <dbReference type="ARBA" id="ARBA00022679"/>
    </source>
</evidence>
<name>A0ABP1ERV5_9FLAO</name>
<dbReference type="InterPro" id="IPR015424">
    <property type="entry name" value="PyrdxlP-dep_Trfase"/>
</dbReference>